<dbReference type="InterPro" id="IPR001611">
    <property type="entry name" value="Leu-rich_rpt"/>
</dbReference>
<dbReference type="RefSeq" id="WP_145050607.1">
    <property type="nucleotide sequence ID" value="NZ_CP036433.1"/>
</dbReference>
<dbReference type="NCBIfam" id="TIGR02996">
    <property type="entry name" value="rpt_mate_G_obs"/>
    <property type="match status" value="1"/>
</dbReference>
<dbReference type="InterPro" id="IPR032675">
    <property type="entry name" value="LRR_dom_sf"/>
</dbReference>
<keyword evidence="4" id="KW-1185">Reference proteome</keyword>
<dbReference type="PANTHER" id="PTHR15454">
    <property type="entry name" value="NISCHARIN RELATED"/>
    <property type="match status" value="1"/>
</dbReference>
<dbReference type="Pfam" id="PF13516">
    <property type="entry name" value="LRR_6"/>
    <property type="match status" value="3"/>
</dbReference>
<keyword evidence="1" id="KW-0433">Leucine-rich repeat</keyword>
<proteinExistence type="predicted"/>
<name>A0A518DP52_9BACT</name>
<evidence type="ECO:0000313" key="4">
    <source>
        <dbReference type="Proteomes" id="UP000317648"/>
    </source>
</evidence>
<dbReference type="GO" id="GO:0005737">
    <property type="term" value="C:cytoplasm"/>
    <property type="evidence" value="ECO:0007669"/>
    <property type="project" value="TreeGrafter"/>
</dbReference>
<dbReference type="SUPFAM" id="SSF52047">
    <property type="entry name" value="RNI-like"/>
    <property type="match status" value="1"/>
</dbReference>
<gene>
    <name evidence="3" type="ORF">Pla8534_13950</name>
</gene>
<sequence>MDQDHPFVLAIRENPHDDDARLVYADWLDDAGSPQADLIRVQVDLARLLPGESERIGLVKEEQLLLERYGDLLLEPMRRLGAVGVSTRSFRRGLIERATFPAAAFLDGMEEICRVNPALTQVEIRDLSTEIDDLAGRQFPAQLHELDLSKNKLTAAEIIPLIGAPWWKQLRTLHLAFNALGDEGATELGEIEAPRLTRLDLGVNRIGPEGARMLAASPLLASCSLRHLALPLNQLEAAGVEHLNRCRSLRGLESLDLSSNKIRAEALRSLVKADWFGELRTLAFRGNQIENWDAFASFLQDARGTRLEQIDLRNNGKTNQSRYGYGRTDRPAQDQVIRLQQELAEDGITVLL</sequence>
<evidence type="ECO:0000256" key="2">
    <source>
        <dbReference type="ARBA" id="ARBA00022737"/>
    </source>
</evidence>
<evidence type="ECO:0000256" key="1">
    <source>
        <dbReference type="ARBA" id="ARBA00022614"/>
    </source>
</evidence>
<reference evidence="3 4" key="1">
    <citation type="submission" date="2019-02" db="EMBL/GenBank/DDBJ databases">
        <title>Deep-cultivation of Planctomycetes and their phenomic and genomic characterization uncovers novel biology.</title>
        <authorList>
            <person name="Wiegand S."/>
            <person name="Jogler M."/>
            <person name="Boedeker C."/>
            <person name="Pinto D."/>
            <person name="Vollmers J."/>
            <person name="Rivas-Marin E."/>
            <person name="Kohn T."/>
            <person name="Peeters S.H."/>
            <person name="Heuer A."/>
            <person name="Rast P."/>
            <person name="Oberbeckmann S."/>
            <person name="Bunk B."/>
            <person name="Jeske O."/>
            <person name="Meyerdierks A."/>
            <person name="Storesund J.E."/>
            <person name="Kallscheuer N."/>
            <person name="Luecker S."/>
            <person name="Lage O.M."/>
            <person name="Pohl T."/>
            <person name="Merkel B.J."/>
            <person name="Hornburger P."/>
            <person name="Mueller R.-W."/>
            <person name="Bruemmer F."/>
            <person name="Labrenz M."/>
            <person name="Spormann A.M."/>
            <person name="Op den Camp H."/>
            <person name="Overmann J."/>
            <person name="Amann R."/>
            <person name="Jetten M.S.M."/>
            <person name="Mascher T."/>
            <person name="Medema M.H."/>
            <person name="Devos D.P."/>
            <person name="Kaster A.-K."/>
            <person name="Ovreas L."/>
            <person name="Rohde M."/>
            <person name="Galperin M.Y."/>
            <person name="Jogler C."/>
        </authorList>
    </citation>
    <scope>NUCLEOTIDE SEQUENCE [LARGE SCALE GENOMIC DNA]</scope>
    <source>
        <strain evidence="3 4">Pla85_3_4</strain>
    </source>
</reference>
<dbReference type="KEGG" id="lcre:Pla8534_13950"/>
<keyword evidence="2" id="KW-0677">Repeat</keyword>
<evidence type="ECO:0000313" key="3">
    <source>
        <dbReference type="EMBL" id="QDU93615.1"/>
    </source>
</evidence>
<dbReference type="AlphaFoldDB" id="A0A518DP52"/>
<dbReference type="InterPro" id="IPR014338">
    <property type="entry name" value="CHP02996_rpt-companion-dom"/>
</dbReference>
<dbReference type="PANTHER" id="PTHR15454:SF56">
    <property type="entry name" value="PROTEIN PHOSPHATASE 1 REGULATORY SUBUNIT 7-RELATED"/>
    <property type="match status" value="1"/>
</dbReference>
<organism evidence="3 4">
    <name type="scientific">Lignipirellula cremea</name>
    <dbReference type="NCBI Taxonomy" id="2528010"/>
    <lineage>
        <taxon>Bacteria</taxon>
        <taxon>Pseudomonadati</taxon>
        <taxon>Planctomycetota</taxon>
        <taxon>Planctomycetia</taxon>
        <taxon>Pirellulales</taxon>
        <taxon>Pirellulaceae</taxon>
        <taxon>Lignipirellula</taxon>
    </lineage>
</organism>
<protein>
    <submittedName>
        <fullName evidence="3">Leucine Rich repeats (2 copies)</fullName>
    </submittedName>
</protein>
<dbReference type="SMART" id="SM00368">
    <property type="entry name" value="LRR_RI"/>
    <property type="match status" value="3"/>
</dbReference>
<dbReference type="Proteomes" id="UP000317648">
    <property type="component" value="Chromosome"/>
</dbReference>
<dbReference type="EMBL" id="CP036433">
    <property type="protein sequence ID" value="QDU93615.1"/>
    <property type="molecule type" value="Genomic_DNA"/>
</dbReference>
<dbReference type="Gene3D" id="3.80.10.10">
    <property type="entry name" value="Ribonuclease Inhibitor"/>
    <property type="match status" value="1"/>
</dbReference>
<dbReference type="OrthoDB" id="270050at2"/>
<accession>A0A518DP52</accession>
<dbReference type="PRINTS" id="PR00019">
    <property type="entry name" value="LEURICHRPT"/>
</dbReference>